<dbReference type="KEGG" id="msil:METEAL_21780"/>
<comment type="similarity">
    <text evidence="5">Belongs to the binding-protein-dependent transport system permease family.</text>
</comment>
<sequence>MRSASTIQNRARRLDRVMDWVITLGGMTIIAAVLGILVFIGKEAYPIFRGPRVRERAAERVPAFASMAADESGKAFFTADPAAGLRAFAGGRELPVPPGGPALPWRSLTAVNAQGAFAALGADGRIAFATLGWDKPAEEKDPAKWTPNPDWKGIQPAPGVAGLLHARAMPASGIAPSATWRIAARDGQGRPVWAETAEDATAPPVWNPVPLEGTVSCARWSADGSMLFLGTSQGGVLAYSAGESTALAASGSLGEPVTALGFDLGHAALLVGGAKGSLAAFQLFNRDGAFSLQEFHRFQPMAGAVGGFMAGQRDKRFLVWSEGMVAVDHLTTEKRLLQARGQGIRSGAITARGDVILAADASGALRSWTLDAPHAEISLRTLWGKVHYESYEKPEYVWQSSGGSDDSEPKLSLMPLLFGTLKGTLYAMIFALPLAILGALYTSQFASPRLRDAIKPLIEIMAALPSVVLGFLAGLVLAPLFERSAASILVLPAVILVLALAVFPLWSRLPRRIRLGWGTGWEVLWIVPLLLAGLGLATWVGPRFERAFLGGDYRNWLLAAHGITYDVRNSLVVGFAMGFAVIPIIFTISEDALSAVPKSLTSASLACGASPWQTAWRVVLPTASPGIFSAVMVGLGRAIGETMIVLMATGNTPVMEWSPFNGMRTLAANIAVETPEAPVHGSLYRLLFFTAALLFCLTFLLNTAAELVRQHLRKRYESF</sequence>
<evidence type="ECO:0000256" key="4">
    <source>
        <dbReference type="ARBA" id="ARBA00023136"/>
    </source>
</evidence>
<reference evidence="8" key="1">
    <citation type="journal article" date="2023" name="Int. J. Syst. Evol. Microbiol.">
        <title>Mesoterricola silvestris gen. nov., sp. nov., Mesoterricola sediminis sp. nov., Geothrix oryzae sp. nov., Geothrix edaphica sp. nov., Geothrix rubra sp. nov., and Geothrix limicola sp. nov., six novel members of Acidobacteriota isolated from soils.</title>
        <authorList>
            <person name="Itoh H."/>
            <person name="Sugisawa Y."/>
            <person name="Mise K."/>
            <person name="Xu Z."/>
            <person name="Kuniyasu M."/>
            <person name="Ushijima N."/>
            <person name="Kawano K."/>
            <person name="Kobayashi E."/>
            <person name="Shiratori Y."/>
            <person name="Masuda Y."/>
            <person name="Senoo K."/>
        </authorList>
    </citation>
    <scope>NUCLEOTIDE SEQUENCE [LARGE SCALE GENOMIC DNA]</scope>
    <source>
        <strain evidence="8">W79</strain>
    </source>
</reference>
<dbReference type="EMBL" id="AP027080">
    <property type="protein sequence ID" value="BDU73004.1"/>
    <property type="molecule type" value="Genomic_DNA"/>
</dbReference>
<proteinExistence type="inferred from homology"/>
<dbReference type="CDD" id="cd06261">
    <property type="entry name" value="TM_PBP2"/>
    <property type="match status" value="1"/>
</dbReference>
<dbReference type="PROSITE" id="PS50928">
    <property type="entry name" value="ABC_TM1"/>
    <property type="match status" value="1"/>
</dbReference>
<evidence type="ECO:0000313" key="7">
    <source>
        <dbReference type="EMBL" id="BDU73004.1"/>
    </source>
</evidence>
<dbReference type="InterPro" id="IPR011047">
    <property type="entry name" value="Quinoprotein_ADH-like_sf"/>
</dbReference>
<protein>
    <recommendedName>
        <fullName evidence="6">ABC transmembrane type-1 domain-containing protein</fullName>
    </recommendedName>
</protein>
<dbReference type="Gene3D" id="1.10.3720.10">
    <property type="entry name" value="MetI-like"/>
    <property type="match status" value="1"/>
</dbReference>
<dbReference type="PANTHER" id="PTHR42727">
    <property type="entry name" value="PHOSPHATE TRANSPORT SYSTEM PERMEASE PROTEIN"/>
    <property type="match status" value="1"/>
</dbReference>
<evidence type="ECO:0000256" key="1">
    <source>
        <dbReference type="ARBA" id="ARBA00004651"/>
    </source>
</evidence>
<dbReference type="RefSeq" id="WP_316411648.1">
    <property type="nucleotide sequence ID" value="NZ_AP027080.1"/>
</dbReference>
<feature type="transmembrane region" description="Helical" evidence="5">
    <location>
        <begin position="627"/>
        <end position="648"/>
    </location>
</feature>
<feature type="transmembrane region" description="Helical" evidence="5">
    <location>
        <begin position="20"/>
        <end position="41"/>
    </location>
</feature>
<name>A0AA48GN94_9BACT</name>
<feature type="transmembrane region" description="Helical" evidence="5">
    <location>
        <begin position="519"/>
        <end position="540"/>
    </location>
</feature>
<evidence type="ECO:0000256" key="3">
    <source>
        <dbReference type="ARBA" id="ARBA00022989"/>
    </source>
</evidence>
<dbReference type="InterPro" id="IPR000515">
    <property type="entry name" value="MetI-like"/>
</dbReference>
<comment type="subcellular location">
    <subcellularLocation>
        <location evidence="1 5">Cell membrane</location>
        <topology evidence="1 5">Multi-pass membrane protein</topology>
    </subcellularLocation>
</comment>
<dbReference type="Pfam" id="PF00528">
    <property type="entry name" value="BPD_transp_1"/>
    <property type="match status" value="1"/>
</dbReference>
<dbReference type="PANTHER" id="PTHR42727:SF1">
    <property type="entry name" value="PHOSPHATE TRANSPORT SYSTEM PERMEASE"/>
    <property type="match status" value="1"/>
</dbReference>
<dbReference type="SUPFAM" id="SSF50998">
    <property type="entry name" value="Quinoprotein alcohol dehydrogenase-like"/>
    <property type="match status" value="1"/>
</dbReference>
<evidence type="ECO:0000313" key="8">
    <source>
        <dbReference type="Proteomes" id="UP001238179"/>
    </source>
</evidence>
<keyword evidence="8" id="KW-1185">Reference proteome</keyword>
<feature type="domain" description="ABC transmembrane type-1" evidence="6">
    <location>
        <begin position="417"/>
        <end position="705"/>
    </location>
</feature>
<dbReference type="AlphaFoldDB" id="A0AA48GN94"/>
<keyword evidence="5" id="KW-0813">Transport</keyword>
<keyword evidence="3 5" id="KW-1133">Transmembrane helix</keyword>
<keyword evidence="4 5" id="KW-0472">Membrane</keyword>
<feature type="transmembrane region" description="Helical" evidence="5">
    <location>
        <begin position="683"/>
        <end position="705"/>
    </location>
</feature>
<dbReference type="Proteomes" id="UP001238179">
    <property type="component" value="Chromosome"/>
</dbReference>
<accession>A0AA48GN94</accession>
<dbReference type="GO" id="GO:0055085">
    <property type="term" value="P:transmembrane transport"/>
    <property type="evidence" value="ECO:0007669"/>
    <property type="project" value="InterPro"/>
</dbReference>
<dbReference type="Gene3D" id="2.130.10.10">
    <property type="entry name" value="YVTN repeat-like/Quinoprotein amine dehydrogenase"/>
    <property type="match status" value="1"/>
</dbReference>
<dbReference type="InterPro" id="IPR035906">
    <property type="entry name" value="MetI-like_sf"/>
</dbReference>
<feature type="transmembrane region" description="Helical" evidence="5">
    <location>
        <begin position="462"/>
        <end position="481"/>
    </location>
</feature>
<evidence type="ECO:0000259" key="6">
    <source>
        <dbReference type="PROSITE" id="PS50928"/>
    </source>
</evidence>
<feature type="transmembrane region" description="Helical" evidence="5">
    <location>
        <begin position="423"/>
        <end position="441"/>
    </location>
</feature>
<evidence type="ECO:0000256" key="2">
    <source>
        <dbReference type="ARBA" id="ARBA00022692"/>
    </source>
</evidence>
<feature type="transmembrane region" description="Helical" evidence="5">
    <location>
        <begin position="487"/>
        <end position="507"/>
    </location>
</feature>
<evidence type="ECO:0000256" key="5">
    <source>
        <dbReference type="RuleBase" id="RU363032"/>
    </source>
</evidence>
<gene>
    <name evidence="7" type="ORF">METEAL_21780</name>
</gene>
<feature type="transmembrane region" description="Helical" evidence="5">
    <location>
        <begin position="571"/>
        <end position="589"/>
    </location>
</feature>
<dbReference type="SUPFAM" id="SSF161098">
    <property type="entry name" value="MetI-like"/>
    <property type="match status" value="2"/>
</dbReference>
<dbReference type="GO" id="GO:0005886">
    <property type="term" value="C:plasma membrane"/>
    <property type="evidence" value="ECO:0007669"/>
    <property type="project" value="UniProtKB-SubCell"/>
</dbReference>
<organism evidence="7 8">
    <name type="scientific">Mesoterricola silvestris</name>
    <dbReference type="NCBI Taxonomy" id="2927979"/>
    <lineage>
        <taxon>Bacteria</taxon>
        <taxon>Pseudomonadati</taxon>
        <taxon>Acidobacteriota</taxon>
        <taxon>Holophagae</taxon>
        <taxon>Holophagales</taxon>
        <taxon>Holophagaceae</taxon>
        <taxon>Mesoterricola</taxon>
    </lineage>
</organism>
<keyword evidence="2 5" id="KW-0812">Transmembrane</keyword>
<dbReference type="InterPro" id="IPR015943">
    <property type="entry name" value="WD40/YVTN_repeat-like_dom_sf"/>
</dbReference>